<dbReference type="Proteomes" id="UP000028013">
    <property type="component" value="Unassembled WGS sequence"/>
</dbReference>
<dbReference type="RefSeq" id="WP_035448449.1">
    <property type="nucleotide sequence ID" value="NZ_JNHN01000179.1"/>
</dbReference>
<keyword evidence="7 8" id="KW-0119">Carbohydrate metabolism</keyword>
<dbReference type="InterPro" id="IPR008183">
    <property type="entry name" value="Aldose_1/G6P_1-epimerase"/>
</dbReference>
<keyword evidence="6 8" id="KW-0413">Isomerase</keyword>
<dbReference type="GO" id="GO:0006006">
    <property type="term" value="P:glucose metabolic process"/>
    <property type="evidence" value="ECO:0007669"/>
    <property type="project" value="TreeGrafter"/>
</dbReference>
<evidence type="ECO:0000256" key="9">
    <source>
        <dbReference type="PIRSR" id="PIRSR005096-1"/>
    </source>
</evidence>
<dbReference type="InterPro" id="IPR011013">
    <property type="entry name" value="Gal_mutarotase_sf_dom"/>
</dbReference>
<accession>A0A078RZQ4</accession>
<keyword evidence="5" id="KW-0106">Calcium</keyword>
<protein>
    <recommendedName>
        <fullName evidence="8">Aldose 1-epimerase</fullName>
        <ecNumber evidence="8">5.1.3.3</ecNumber>
    </recommendedName>
</protein>
<dbReference type="InterPro" id="IPR015443">
    <property type="entry name" value="Aldose_1-epimerase"/>
</dbReference>
<comment type="cofactor">
    <cofactor evidence="1">
        <name>Ca(2+)</name>
        <dbReference type="ChEBI" id="CHEBI:29108"/>
    </cofactor>
</comment>
<evidence type="ECO:0000313" key="13">
    <source>
        <dbReference type="Proteomes" id="UP000028013"/>
    </source>
</evidence>
<dbReference type="Pfam" id="PF01263">
    <property type="entry name" value="Aldose_epim"/>
    <property type="match status" value="1"/>
</dbReference>
<evidence type="ECO:0000256" key="6">
    <source>
        <dbReference type="ARBA" id="ARBA00023235"/>
    </source>
</evidence>
<feature type="active site" description="Proton acceptor" evidence="9">
    <location>
        <position position="325"/>
    </location>
</feature>
<evidence type="ECO:0000256" key="10">
    <source>
        <dbReference type="PIRSR" id="PIRSR005096-2"/>
    </source>
</evidence>
<dbReference type="GO" id="GO:0004034">
    <property type="term" value="F:aldose 1-epimerase activity"/>
    <property type="evidence" value="ECO:0007669"/>
    <property type="project" value="UniProtKB-EC"/>
</dbReference>
<comment type="pathway">
    <text evidence="2 8">Carbohydrate metabolism; hexose metabolism.</text>
</comment>
<comment type="subunit">
    <text evidence="4">Monomer.</text>
</comment>
<evidence type="ECO:0000256" key="5">
    <source>
        <dbReference type="ARBA" id="ARBA00022837"/>
    </source>
</evidence>
<dbReference type="NCBIfam" id="NF008277">
    <property type="entry name" value="PRK11055.1"/>
    <property type="match status" value="1"/>
</dbReference>
<dbReference type="EC" id="5.1.3.3" evidence="8"/>
<comment type="caution">
    <text evidence="12">The sequence shown here is derived from an EMBL/GenBank/DDBJ whole genome shotgun (WGS) entry which is preliminary data.</text>
</comment>
<evidence type="ECO:0000256" key="7">
    <source>
        <dbReference type="ARBA" id="ARBA00023277"/>
    </source>
</evidence>
<dbReference type="InterPro" id="IPR047215">
    <property type="entry name" value="Galactose_mutarotase-like"/>
</dbReference>
<sequence length="361" mass="40443">MKDKTNLTGLNPDNFRSVINGKDTGLYILRNGSGMEMCVTNYGAIVLSIMAPDSHGKFENVVIGFDTLEEARRQSKDYYIGATIGPVAGRILHGAFRVGEKDYHLQLNSVSNTLHSGDNGFHTVVWEAQQPCENQLLLRLFHADGEAGFPGNVTVRMMYTLTDDNGFRIDYEAETDRDTLFCPTNHAYFNLAGMGTPTTSIEDHLVRINADFYLPIDMNTNNTGEVRAVGDTPFDFRDYHSIGERINRKDLQLLNGHGYDHCFVLKKPALHELSFAATCISPSSGRRMDIYTTEPGLIMYTGNYLPGFTGMHGTVYPRRSAVCFETQCFPDTPNNPHFPSIVLREGDLYKQTCIYQFSTQP</sequence>
<dbReference type="Gene3D" id="2.70.98.10">
    <property type="match status" value="1"/>
</dbReference>
<dbReference type="GO" id="GO:0005737">
    <property type="term" value="C:cytoplasm"/>
    <property type="evidence" value="ECO:0007669"/>
    <property type="project" value="TreeGrafter"/>
</dbReference>
<dbReference type="SUPFAM" id="SSF74650">
    <property type="entry name" value="Galactose mutarotase-like"/>
    <property type="match status" value="1"/>
</dbReference>
<reference evidence="12 13" key="1">
    <citation type="submission" date="2014-04" db="EMBL/GenBank/DDBJ databases">
        <authorList>
            <person name="Sears C."/>
            <person name="Carroll K."/>
            <person name="Sack B.R."/>
            <person name="Qadri F."/>
            <person name="Myers L.L."/>
            <person name="Chung G.-T."/>
            <person name="Escheverria P."/>
            <person name="Fraser C.M."/>
            <person name="Sadzewicz L."/>
            <person name="Shefchek K.A."/>
            <person name="Tallon L."/>
            <person name="Das S.P."/>
            <person name="Daugherty S."/>
            <person name="Mongodin E.F."/>
        </authorList>
    </citation>
    <scope>NUCLEOTIDE SEQUENCE [LARGE SCALE GENOMIC DNA]</scope>
    <source>
        <strain evidence="12 13">3978 T3 ii</strain>
    </source>
</reference>
<gene>
    <name evidence="12" type="ORF">M094_2219</name>
</gene>
<feature type="active site" description="Proton donor" evidence="9">
    <location>
        <position position="186"/>
    </location>
</feature>
<feature type="binding site" evidence="10">
    <location>
        <position position="260"/>
    </location>
    <ligand>
        <name>beta-D-galactose</name>
        <dbReference type="ChEBI" id="CHEBI:27667"/>
    </ligand>
</feature>
<evidence type="ECO:0000256" key="11">
    <source>
        <dbReference type="PIRSR" id="PIRSR005096-3"/>
    </source>
</evidence>
<dbReference type="PANTHER" id="PTHR10091:SF0">
    <property type="entry name" value="GALACTOSE MUTAROTASE"/>
    <property type="match status" value="1"/>
</dbReference>
<organism evidence="12 13">
    <name type="scientific">Bacteroides uniformis str. 3978 T3 ii</name>
    <dbReference type="NCBI Taxonomy" id="1339349"/>
    <lineage>
        <taxon>Bacteria</taxon>
        <taxon>Pseudomonadati</taxon>
        <taxon>Bacteroidota</taxon>
        <taxon>Bacteroidia</taxon>
        <taxon>Bacteroidales</taxon>
        <taxon>Bacteroidaceae</taxon>
        <taxon>Bacteroides</taxon>
    </lineage>
</organism>
<name>A0A078RZQ4_BACUN</name>
<dbReference type="PANTHER" id="PTHR10091">
    <property type="entry name" value="ALDOSE-1-EPIMERASE"/>
    <property type="match status" value="1"/>
</dbReference>
<dbReference type="EMBL" id="JNHN01000179">
    <property type="protein sequence ID" value="KDS48533.1"/>
    <property type="molecule type" value="Genomic_DNA"/>
</dbReference>
<comment type="catalytic activity">
    <reaction evidence="8">
        <text>alpha-D-glucose = beta-D-glucose</text>
        <dbReference type="Rhea" id="RHEA:10264"/>
        <dbReference type="ChEBI" id="CHEBI:15903"/>
        <dbReference type="ChEBI" id="CHEBI:17925"/>
        <dbReference type="EC" id="5.1.3.3"/>
    </reaction>
</comment>
<dbReference type="AlphaFoldDB" id="A0A078RZQ4"/>
<evidence type="ECO:0000256" key="3">
    <source>
        <dbReference type="ARBA" id="ARBA00006206"/>
    </source>
</evidence>
<dbReference type="PIRSF" id="PIRSF005096">
    <property type="entry name" value="GALM"/>
    <property type="match status" value="1"/>
</dbReference>
<dbReference type="InterPro" id="IPR014718">
    <property type="entry name" value="GH-type_carb-bd"/>
</dbReference>
<evidence type="ECO:0000256" key="4">
    <source>
        <dbReference type="ARBA" id="ARBA00011245"/>
    </source>
</evidence>
<evidence type="ECO:0000256" key="2">
    <source>
        <dbReference type="ARBA" id="ARBA00005028"/>
    </source>
</evidence>
<evidence type="ECO:0000313" key="12">
    <source>
        <dbReference type="EMBL" id="KDS48533.1"/>
    </source>
</evidence>
<evidence type="ECO:0000256" key="8">
    <source>
        <dbReference type="PIRNR" id="PIRNR005096"/>
    </source>
</evidence>
<evidence type="ECO:0000256" key="1">
    <source>
        <dbReference type="ARBA" id="ARBA00001913"/>
    </source>
</evidence>
<dbReference type="PATRIC" id="fig|1339349.3.peg.3340"/>
<feature type="binding site" evidence="11">
    <location>
        <begin position="186"/>
        <end position="188"/>
    </location>
    <ligand>
        <name>beta-D-galactose</name>
        <dbReference type="ChEBI" id="CHEBI:27667"/>
    </ligand>
</feature>
<proteinExistence type="inferred from homology"/>
<dbReference type="GO" id="GO:0030246">
    <property type="term" value="F:carbohydrate binding"/>
    <property type="evidence" value="ECO:0007669"/>
    <property type="project" value="InterPro"/>
</dbReference>
<dbReference type="UniPathway" id="UPA00242"/>
<comment type="similarity">
    <text evidence="3 8">Belongs to the aldose epimerase family.</text>
</comment>
<dbReference type="GO" id="GO:0033499">
    <property type="term" value="P:galactose catabolic process via UDP-galactose, Leloir pathway"/>
    <property type="evidence" value="ECO:0007669"/>
    <property type="project" value="TreeGrafter"/>
</dbReference>
<dbReference type="CDD" id="cd09019">
    <property type="entry name" value="galactose_mutarotase_like"/>
    <property type="match status" value="1"/>
</dbReference>